<protein>
    <recommendedName>
        <fullName evidence="4">Methyltransferase domain-containing protein</fullName>
    </recommendedName>
</protein>
<feature type="compositionally biased region" description="Basic and acidic residues" evidence="1">
    <location>
        <begin position="1"/>
        <end position="12"/>
    </location>
</feature>
<comment type="caution">
    <text evidence="2">The sequence shown here is derived from an EMBL/GenBank/DDBJ whole genome shotgun (WGS) entry which is preliminary data.</text>
</comment>
<dbReference type="AlphaFoldDB" id="A0A9W9PP69"/>
<keyword evidence="3" id="KW-1185">Reference proteome</keyword>
<dbReference type="EMBL" id="JAPZBO010000009">
    <property type="protein sequence ID" value="KAJ5303111.1"/>
    <property type="molecule type" value="Genomic_DNA"/>
</dbReference>
<dbReference type="GO" id="GO:0008168">
    <property type="term" value="F:methyltransferase activity"/>
    <property type="evidence" value="ECO:0007669"/>
    <property type="project" value="TreeGrafter"/>
</dbReference>
<dbReference type="InterPro" id="IPR029063">
    <property type="entry name" value="SAM-dependent_MTases_sf"/>
</dbReference>
<dbReference type="Proteomes" id="UP001147746">
    <property type="component" value="Unassembled WGS sequence"/>
</dbReference>
<evidence type="ECO:0000256" key="1">
    <source>
        <dbReference type="SAM" id="MobiDB-lite"/>
    </source>
</evidence>
<organism evidence="2 3">
    <name type="scientific">Penicillium atrosanguineum</name>
    <dbReference type="NCBI Taxonomy" id="1132637"/>
    <lineage>
        <taxon>Eukaryota</taxon>
        <taxon>Fungi</taxon>
        <taxon>Dikarya</taxon>
        <taxon>Ascomycota</taxon>
        <taxon>Pezizomycotina</taxon>
        <taxon>Eurotiomycetes</taxon>
        <taxon>Eurotiomycetidae</taxon>
        <taxon>Eurotiales</taxon>
        <taxon>Aspergillaceae</taxon>
        <taxon>Penicillium</taxon>
    </lineage>
</organism>
<feature type="region of interest" description="Disordered" evidence="1">
    <location>
        <begin position="1"/>
        <end position="22"/>
    </location>
</feature>
<dbReference type="Gene3D" id="3.40.50.150">
    <property type="entry name" value="Vaccinia Virus protein VP39"/>
    <property type="match status" value="1"/>
</dbReference>
<evidence type="ECO:0000313" key="2">
    <source>
        <dbReference type="EMBL" id="KAJ5303111.1"/>
    </source>
</evidence>
<dbReference type="SUPFAM" id="SSF53335">
    <property type="entry name" value="S-adenosyl-L-methionine-dependent methyltransferases"/>
    <property type="match status" value="1"/>
</dbReference>
<dbReference type="PANTHER" id="PTHR43591">
    <property type="entry name" value="METHYLTRANSFERASE"/>
    <property type="match status" value="1"/>
</dbReference>
<dbReference type="PANTHER" id="PTHR43591:SF10">
    <property type="entry name" value="ABC TRANSMEMBRANE TYPE-1 DOMAIN-CONTAINING PROTEIN-RELATED"/>
    <property type="match status" value="1"/>
</dbReference>
<dbReference type="OrthoDB" id="2013972at2759"/>
<sequence>MGPKSSEPRSECDTQSLTDSVTDYPIENGRRYHRYHEGAYPYPNDEQELDRLDMQHHMFKMCMKQKLYNVPLNDPKQILDIGTGSGIWPIEMAPLFPNAAIIGTDLSPVQPTEVPENVHFLVDDATEEEWLWDDNHFDFVHIGNMTGAMPSFKRLLRQTFKHLKPGAYIECHELDPKPQCDDDTMPPENPDGYSKFALHDWYDLNMRSSQEMEPLRYFRIAPKIERWMKEVGFMDVEQKIFKVPTNTWPTDERLKLIGKWSESNWLEALSGWSYKPFLALGWSKAEIEVFLVDVRKAIQDKNWLANGISHSTPRLRAEAATERRRSFITTESGNWLTCAIFKFMSFGRRAYRHALKPSASSTSDHLWISDDLLATTFRHFANGQRRHGSCVPGPLEARRRLAKRRNTALAGIAGVEDIACLFGRNGREHMKWTDHPWQRAQPETQELRSYAIASHGAPLPFYDHNPEPIDSHIFDDPCTTPDAKSITKDERWIEFLDKNDWGMEDARDFARYLNIDLQREPKYSQQIFDKLLTRSTMDLTQAIQFLDDPFLNTRGSGNYLAAVELFAQKKSKRSNRTAVLNAVTRALELGLVPTEELCLIVKALPNIIVERNKTLGSWDQKALLKHYRAMWKAIGRCNILGYHDLEKTVTDTWLQQLLDIRGFRFAEEIIIATHGASSDDYWPSAMVMTWLKAVDSPNTTMLLPSPERVLSQLDADCAAKCVINVTQLLTLAVREDKTRNQQLERWRECLTSLSSVEAITSSQVWLDLPLAYTETPLQAHIASDLALPIQHQIVLRLWALRSLSRALAPMYNQDARSTDRPIYLLFGLFELTVRNTEGSFLADLLRGIQSLDIPHNNLLQLAVDLKLRKQTKKTTRRTLERLETSQTTLSEVWTKPAEYNGVRALFYGTFDLMLRRMDLTNPVMMEECLRLAREGDSKSVWSILRLLDNHTPFKICLNKAWVPIPHPDQMAIVRYHPGLRDSQCPDPYLAVDMIHQLAVALSCSTQLNPSRSFHLIHWLYDYLRKHGGPVYPSLVRAMYHAGVVRFRREGLRVSATRYEYILWIMEKFEGRAVVKELTSGPQIGRSYHGQP</sequence>
<reference evidence="2" key="1">
    <citation type="submission" date="2022-12" db="EMBL/GenBank/DDBJ databases">
        <authorList>
            <person name="Petersen C."/>
        </authorList>
    </citation>
    <scope>NUCLEOTIDE SEQUENCE</scope>
    <source>
        <strain evidence="2">IBT 21472</strain>
    </source>
</reference>
<reference evidence="2" key="2">
    <citation type="journal article" date="2023" name="IMA Fungus">
        <title>Comparative genomic study of the Penicillium genus elucidates a diverse pangenome and 15 lateral gene transfer events.</title>
        <authorList>
            <person name="Petersen C."/>
            <person name="Sorensen T."/>
            <person name="Nielsen M.R."/>
            <person name="Sondergaard T.E."/>
            <person name="Sorensen J.L."/>
            <person name="Fitzpatrick D.A."/>
            <person name="Frisvad J.C."/>
            <person name="Nielsen K.L."/>
        </authorList>
    </citation>
    <scope>NUCLEOTIDE SEQUENCE</scope>
    <source>
        <strain evidence="2">IBT 21472</strain>
    </source>
</reference>
<gene>
    <name evidence="2" type="ORF">N7476_009910</name>
</gene>
<proteinExistence type="predicted"/>
<dbReference type="CDD" id="cd02440">
    <property type="entry name" value="AdoMet_MTases"/>
    <property type="match status" value="1"/>
</dbReference>
<evidence type="ECO:0008006" key="4">
    <source>
        <dbReference type="Google" id="ProtNLM"/>
    </source>
</evidence>
<dbReference type="Pfam" id="PF13489">
    <property type="entry name" value="Methyltransf_23"/>
    <property type="match status" value="1"/>
</dbReference>
<accession>A0A9W9PP69</accession>
<evidence type="ECO:0000313" key="3">
    <source>
        <dbReference type="Proteomes" id="UP001147746"/>
    </source>
</evidence>
<name>A0A9W9PP69_9EURO</name>